<organism evidence="2 3">
    <name type="scientific">Tropicibacter oceani</name>
    <dbReference type="NCBI Taxonomy" id="3058420"/>
    <lineage>
        <taxon>Bacteria</taxon>
        <taxon>Pseudomonadati</taxon>
        <taxon>Pseudomonadota</taxon>
        <taxon>Alphaproteobacteria</taxon>
        <taxon>Rhodobacterales</taxon>
        <taxon>Roseobacteraceae</taxon>
        <taxon>Tropicibacter</taxon>
    </lineage>
</organism>
<dbReference type="InterPro" id="IPR029044">
    <property type="entry name" value="Nucleotide-diphossugar_trans"/>
</dbReference>
<dbReference type="Gene3D" id="1.25.40.10">
    <property type="entry name" value="Tetratricopeptide repeat domain"/>
    <property type="match status" value="2"/>
</dbReference>
<dbReference type="SUPFAM" id="SSF48452">
    <property type="entry name" value="TPR-like"/>
    <property type="match status" value="2"/>
</dbReference>
<dbReference type="RefSeq" id="WP_282299608.1">
    <property type="nucleotide sequence ID" value="NZ_CP124616.1"/>
</dbReference>
<protein>
    <submittedName>
        <fullName evidence="2">Glycosyltransferase</fullName>
    </submittedName>
</protein>
<dbReference type="PANTHER" id="PTHR32385">
    <property type="entry name" value="MANNOSYL PHOSPHORYLINOSITOL CERAMIDE SYNTHASE"/>
    <property type="match status" value="1"/>
</dbReference>
<dbReference type="PANTHER" id="PTHR32385:SF15">
    <property type="entry name" value="INOSITOL PHOSPHOCERAMIDE MANNOSYLTRANSFERASE 1"/>
    <property type="match status" value="1"/>
</dbReference>
<keyword evidence="1" id="KW-0808">Transferase</keyword>
<dbReference type="Gene3D" id="3.90.550.20">
    <property type="match status" value="1"/>
</dbReference>
<gene>
    <name evidence="2" type="ORF">QF118_13695</name>
</gene>
<proteinExistence type="predicted"/>
<accession>A0ABY8QEN9</accession>
<dbReference type="InterPro" id="IPR051706">
    <property type="entry name" value="Glycosyltransferase_domain"/>
</dbReference>
<dbReference type="EMBL" id="CP124616">
    <property type="protein sequence ID" value="WGW02980.1"/>
    <property type="molecule type" value="Genomic_DNA"/>
</dbReference>
<name>A0ABY8QEN9_9RHOB</name>
<dbReference type="SUPFAM" id="SSF53448">
    <property type="entry name" value="Nucleotide-diphospho-sugar transferases"/>
    <property type="match status" value="1"/>
</dbReference>
<keyword evidence="3" id="KW-1185">Reference proteome</keyword>
<evidence type="ECO:0000313" key="3">
    <source>
        <dbReference type="Proteomes" id="UP001241605"/>
    </source>
</evidence>
<dbReference type="InterPro" id="IPR007577">
    <property type="entry name" value="GlycoTrfase_DXD_sugar-bd_CS"/>
</dbReference>
<dbReference type="Proteomes" id="UP001241605">
    <property type="component" value="Chromosome"/>
</dbReference>
<dbReference type="Pfam" id="PF04488">
    <property type="entry name" value="Gly_transf_sug"/>
    <property type="match status" value="1"/>
</dbReference>
<reference evidence="2 3" key="1">
    <citation type="submission" date="2023-05" db="EMBL/GenBank/DDBJ databases">
        <title>YMD87, complete Genome.</title>
        <authorList>
            <person name="Zhang J."/>
            <person name="Xu X."/>
        </authorList>
    </citation>
    <scope>NUCLEOTIDE SEQUENCE [LARGE SCALE GENOMIC DNA]</scope>
    <source>
        <strain evidence="2 3">YMD87</strain>
    </source>
</reference>
<evidence type="ECO:0000256" key="1">
    <source>
        <dbReference type="ARBA" id="ARBA00022679"/>
    </source>
</evidence>
<sequence>MTDTPAPPAWMAHAAACDDALEADDLPAAEAYLQSALAVAETVPAKLWLLQAEVLTRRGAVREAEEVLDVACISFPANFWPPYRLAQLLHARGDSAQAAQYFDLCHAAGPRADLLPLHALDLEVSLAAQSPAGVVRAYRALMALAPQTIDNAQVLAQLAAMPGGAVQAVPLYQEALQATPDDRPLLEAFITFLTTTCPPEAAVPGLEFVQQSQGGDLGLLLRLARIYRQLGVADKQEAVLQQAVRDHPTAPDLLRYLFDTQLATTDSETLTTVVGALRSRIPDRLHTELASQLALTLMDFDTASTLLRAHSAQGKAPHEAQMLATALIGQGRHALALRYLSRCTRHWPQAPGLVSFHIIWALKLGRIEDARRTIEACDGKLPEAVLTAHRFLLAGMQNDLDGAIASYARLRANKDLTEEQRRHMAKLIFSLADITRLEAIKTRIGDPLGEKGGLLHRAGLPGAMALELQLESRDYAARGGYACLADWRHTRPHSVVAAIRLIDDWRANAPDWPHQPAIPRRIFQYWDKSPPPQIVSRMCQSWAEAPGFEHDLYDRPRAQRFLRETFGPVWLRAFDMARNPAEEADLLRLCLLVKFGGVWADADDWLYGDLGALLDGAHGLTLYREPLGGTLGNNFIAAPPGHPALIFAAKLVRAALLERSADIAWSKTGPGVLTRALAHFLVQVAIPLTDHPVTIVDAARIGRVVAMHNPVRYKTLPSHWAADGKRKGENRVWPDLLDALQSADPA</sequence>
<dbReference type="InterPro" id="IPR011990">
    <property type="entry name" value="TPR-like_helical_dom_sf"/>
</dbReference>
<evidence type="ECO:0000313" key="2">
    <source>
        <dbReference type="EMBL" id="WGW02980.1"/>
    </source>
</evidence>